<dbReference type="InterPro" id="IPR036491">
    <property type="entry name" value="YugN-like_sf"/>
</dbReference>
<dbReference type="EMBL" id="FOXD01000006">
    <property type="protein sequence ID" value="SFP52186.1"/>
    <property type="molecule type" value="Genomic_DNA"/>
</dbReference>
<evidence type="ECO:0000313" key="2">
    <source>
        <dbReference type="Proteomes" id="UP000198892"/>
    </source>
</evidence>
<dbReference type="RefSeq" id="WP_093336418.1">
    <property type="nucleotide sequence ID" value="NZ_FOXD01000006.1"/>
</dbReference>
<name>A0A1I5R2C5_9BACI</name>
<reference evidence="2" key="1">
    <citation type="submission" date="2016-10" db="EMBL/GenBank/DDBJ databases">
        <authorList>
            <person name="Varghese N."/>
            <person name="Submissions S."/>
        </authorList>
    </citation>
    <scope>NUCLEOTIDE SEQUENCE [LARGE SCALE GENOMIC DNA]</scope>
    <source>
        <strain evidence="2">S7</strain>
    </source>
</reference>
<organism evidence="1 2">
    <name type="scientific">Salibacterium halotolerans</name>
    <dbReference type="NCBI Taxonomy" id="1884432"/>
    <lineage>
        <taxon>Bacteria</taxon>
        <taxon>Bacillati</taxon>
        <taxon>Bacillota</taxon>
        <taxon>Bacilli</taxon>
        <taxon>Bacillales</taxon>
        <taxon>Bacillaceae</taxon>
    </lineage>
</organism>
<dbReference type="OrthoDB" id="2988890at2"/>
<dbReference type="InterPro" id="IPR014967">
    <property type="entry name" value="Uncharacterised_YugN-like"/>
</dbReference>
<gene>
    <name evidence="1" type="ORF">SAMN05518683_106108</name>
</gene>
<accession>A0A1I5R2C5</accession>
<proteinExistence type="predicted"/>
<dbReference type="Proteomes" id="UP000198892">
    <property type="component" value="Unassembled WGS sequence"/>
</dbReference>
<sequence length="132" mass="15219">MIEIPSKVEGHRFVLQDLEKKLKPLGYDIGGGWEYDHGCFDYKMSGEGEYRFFRVPFEAVDGELEQKGVKVAVGRPFVLSHEYKRGSDHIEEPYNAVVNQFQTPQNKDAEVSEPWVEQGERLNKELEDLLLS</sequence>
<dbReference type="SUPFAM" id="SSF160755">
    <property type="entry name" value="YugN-like"/>
    <property type="match status" value="1"/>
</dbReference>
<dbReference type="AlphaFoldDB" id="A0A1I5R2C5"/>
<dbReference type="STRING" id="1884432.SAMN05518683_106108"/>
<dbReference type="Pfam" id="PF08868">
    <property type="entry name" value="YugN"/>
    <property type="match status" value="1"/>
</dbReference>
<keyword evidence="2" id="KW-1185">Reference proteome</keyword>
<protein>
    <submittedName>
        <fullName evidence="1">YugN-like family protein</fullName>
    </submittedName>
</protein>
<dbReference type="Gene3D" id="3.30.310.100">
    <property type="entry name" value="YugN-like"/>
    <property type="match status" value="1"/>
</dbReference>
<evidence type="ECO:0000313" key="1">
    <source>
        <dbReference type="EMBL" id="SFP52186.1"/>
    </source>
</evidence>